<keyword evidence="3" id="KW-0804">Transcription</keyword>
<evidence type="ECO:0000256" key="1">
    <source>
        <dbReference type="ARBA" id="ARBA00023015"/>
    </source>
</evidence>
<keyword evidence="1" id="KW-0805">Transcription regulation</keyword>
<dbReference type="GO" id="GO:0003700">
    <property type="term" value="F:DNA-binding transcription factor activity"/>
    <property type="evidence" value="ECO:0007669"/>
    <property type="project" value="InterPro"/>
</dbReference>
<evidence type="ECO:0000313" key="6">
    <source>
        <dbReference type="Proteomes" id="UP000248925"/>
    </source>
</evidence>
<evidence type="ECO:0000256" key="3">
    <source>
        <dbReference type="ARBA" id="ARBA00023163"/>
    </source>
</evidence>
<comment type="caution">
    <text evidence="5">The sequence shown here is derived from an EMBL/GenBank/DDBJ whole genome shotgun (WGS) entry which is preliminary data.</text>
</comment>
<organism evidence="5 6">
    <name type="scientific">Rhizobium tubonense</name>
    <dbReference type="NCBI Taxonomy" id="484088"/>
    <lineage>
        <taxon>Bacteria</taxon>
        <taxon>Pseudomonadati</taxon>
        <taxon>Pseudomonadota</taxon>
        <taxon>Alphaproteobacteria</taxon>
        <taxon>Hyphomicrobiales</taxon>
        <taxon>Rhizobiaceae</taxon>
        <taxon>Rhizobium/Agrobacterium group</taxon>
        <taxon>Rhizobium</taxon>
    </lineage>
</organism>
<evidence type="ECO:0000259" key="4">
    <source>
        <dbReference type="PROSITE" id="PS01124"/>
    </source>
</evidence>
<dbReference type="Gene3D" id="1.10.10.60">
    <property type="entry name" value="Homeodomain-like"/>
    <property type="match status" value="1"/>
</dbReference>
<protein>
    <submittedName>
        <fullName evidence="5">AraC family transcriptional regulator</fullName>
    </submittedName>
</protein>
<dbReference type="InterPro" id="IPR050204">
    <property type="entry name" value="AraC_XylS_family_regulators"/>
</dbReference>
<sequence>MSDAVITIRNDDRAGLLVDEINLHDFSGEVSKLLLMAINCIEDDEAVAIDHMKRASKLLRPNGPKDGSGLNSGGNTKVASGGLASWQVRRIKAYVAEQIAGQISLNDLAELVSLSTSYFSSAFKASFGVSPHNYVVAQRVEFAKKRMLFSDTPLCEIALDCGLADQAHLSRVFRRVTGMTPSAWRRYSLRTTDSRTPKFSGHDFTGDHSHFAHGPRAVSLSIAL</sequence>
<evidence type="ECO:0000313" key="5">
    <source>
        <dbReference type="EMBL" id="PZM08008.1"/>
    </source>
</evidence>
<accession>A0A2W4C9F6</accession>
<dbReference type="OrthoDB" id="9806208at2"/>
<dbReference type="SMART" id="SM00342">
    <property type="entry name" value="HTH_ARAC"/>
    <property type="match status" value="1"/>
</dbReference>
<dbReference type="InterPro" id="IPR018062">
    <property type="entry name" value="HTH_AraC-typ_CS"/>
</dbReference>
<dbReference type="Proteomes" id="UP000248925">
    <property type="component" value="Unassembled WGS sequence"/>
</dbReference>
<dbReference type="PANTHER" id="PTHR46796">
    <property type="entry name" value="HTH-TYPE TRANSCRIPTIONAL ACTIVATOR RHAS-RELATED"/>
    <property type="match status" value="1"/>
</dbReference>
<feature type="domain" description="HTH araC/xylS-type" evidence="4">
    <location>
        <begin position="89"/>
        <end position="187"/>
    </location>
</feature>
<gene>
    <name evidence="5" type="ORF">CPY51_30120</name>
</gene>
<dbReference type="EMBL" id="PCDP01000076">
    <property type="protein sequence ID" value="PZM08008.1"/>
    <property type="molecule type" value="Genomic_DNA"/>
</dbReference>
<keyword evidence="2" id="KW-0238">DNA-binding</keyword>
<dbReference type="PROSITE" id="PS01124">
    <property type="entry name" value="HTH_ARAC_FAMILY_2"/>
    <property type="match status" value="1"/>
</dbReference>
<dbReference type="InterPro" id="IPR009057">
    <property type="entry name" value="Homeodomain-like_sf"/>
</dbReference>
<name>A0A2W4C9F6_9HYPH</name>
<dbReference type="PANTHER" id="PTHR46796:SF14">
    <property type="entry name" value="TRANSCRIPTIONAL REGULATORY PROTEIN"/>
    <property type="match status" value="1"/>
</dbReference>
<dbReference type="Pfam" id="PF12833">
    <property type="entry name" value="HTH_18"/>
    <property type="match status" value="1"/>
</dbReference>
<keyword evidence="6" id="KW-1185">Reference proteome</keyword>
<dbReference type="AlphaFoldDB" id="A0A2W4C9F6"/>
<dbReference type="SUPFAM" id="SSF46689">
    <property type="entry name" value="Homeodomain-like"/>
    <property type="match status" value="2"/>
</dbReference>
<proteinExistence type="predicted"/>
<dbReference type="GO" id="GO:0043565">
    <property type="term" value="F:sequence-specific DNA binding"/>
    <property type="evidence" value="ECO:0007669"/>
    <property type="project" value="InterPro"/>
</dbReference>
<evidence type="ECO:0000256" key="2">
    <source>
        <dbReference type="ARBA" id="ARBA00023125"/>
    </source>
</evidence>
<dbReference type="RefSeq" id="WP_111164048.1">
    <property type="nucleotide sequence ID" value="NZ_PCDP01000076.1"/>
</dbReference>
<dbReference type="InterPro" id="IPR018060">
    <property type="entry name" value="HTH_AraC"/>
</dbReference>
<reference evidence="5 6" key="1">
    <citation type="journal article" date="2018" name="Sci. Rep.">
        <title>Rhizobium tumorigenes sp. nov., a novel plant tumorigenic bacterium isolated from cane gall tumors on thornless blackberry.</title>
        <authorList>
            <person name="Kuzmanovi N."/>
            <person name="Smalla K."/>
            <person name="Gronow S."/>
            <person name="PuBawska J."/>
        </authorList>
    </citation>
    <scope>NUCLEOTIDE SEQUENCE [LARGE SCALE GENOMIC DNA]</scope>
    <source>
        <strain evidence="5 6">CCBAU 85046</strain>
    </source>
</reference>
<dbReference type="PROSITE" id="PS00041">
    <property type="entry name" value="HTH_ARAC_FAMILY_1"/>
    <property type="match status" value="1"/>
</dbReference>